<feature type="coiled-coil region" evidence="1">
    <location>
        <begin position="309"/>
        <end position="336"/>
    </location>
</feature>
<protein>
    <recommendedName>
        <fullName evidence="3">Retrotransposon gag domain-containing protein</fullName>
    </recommendedName>
</protein>
<accession>A0AAD8L5C7</accession>
<dbReference type="CDD" id="cd00303">
    <property type="entry name" value="retropepsin_like"/>
    <property type="match status" value="1"/>
</dbReference>
<feature type="region of interest" description="Disordered" evidence="2">
    <location>
        <begin position="279"/>
        <end position="302"/>
    </location>
</feature>
<keyword evidence="1" id="KW-0175">Coiled coil</keyword>
<dbReference type="Gene3D" id="2.40.70.10">
    <property type="entry name" value="Acid Proteases"/>
    <property type="match status" value="1"/>
</dbReference>
<feature type="region of interest" description="Disordered" evidence="2">
    <location>
        <begin position="547"/>
        <end position="578"/>
    </location>
</feature>
<evidence type="ECO:0000259" key="3">
    <source>
        <dbReference type="Pfam" id="PF03732"/>
    </source>
</evidence>
<dbReference type="AlphaFoldDB" id="A0AAD8L5C7"/>
<dbReference type="Proteomes" id="UP001229421">
    <property type="component" value="Unassembled WGS sequence"/>
</dbReference>
<dbReference type="EMBL" id="JAUHHV010000002">
    <property type="protein sequence ID" value="KAK1433061.1"/>
    <property type="molecule type" value="Genomic_DNA"/>
</dbReference>
<evidence type="ECO:0000256" key="1">
    <source>
        <dbReference type="SAM" id="Coils"/>
    </source>
</evidence>
<comment type="caution">
    <text evidence="4">The sequence shown here is derived from an EMBL/GenBank/DDBJ whole genome shotgun (WGS) entry which is preliminary data.</text>
</comment>
<dbReference type="Pfam" id="PF03732">
    <property type="entry name" value="Retrotrans_gag"/>
    <property type="match status" value="1"/>
</dbReference>
<dbReference type="PANTHER" id="PTHR33067">
    <property type="entry name" value="RNA-DIRECTED DNA POLYMERASE-RELATED"/>
    <property type="match status" value="1"/>
</dbReference>
<name>A0AAD8L5C7_TARER</name>
<proteinExistence type="predicted"/>
<evidence type="ECO:0000313" key="4">
    <source>
        <dbReference type="EMBL" id="KAK1433061.1"/>
    </source>
</evidence>
<sequence>MHFVSLVSCRFMPHLRSHGPVKHTFEEGDTELETVADSSAEVKVSTVKFDFTPHPTPHNTPPSSPRISMAANRTVHQQAFDGFTGNRSSIATPAITNPNSWQIPSYIMTAIANDKFHGRDDEDAPAHLSRLARIVSTFKLQGASDDAIYLHLFPFSLADRAIIWLDSQAEGTFTTWEALRSAFLKKYFPPAKASRLRDQIHSFRMEADEPYYLAWERFQNLLSRCSQHGLTPWALVEKFYNGLTYETRARFDTSAGGHLMGKMNVDQCNELFESFAQAEHEQRSTHRNSTPVTGTPSTSTRGLHHVSMETSVAAALENLTREMRDLKAKVDKCERCRGGHSTLDCPLLSREEQVEFVANQNRFPNSNSGNSNWNRNSNFNNSTWRSSGAPPGYQSNYNNNNNQGAGSSYGGVSGDQANGQGSGDSILRIEQMLMQLVTKDKATQETLATHELMLKKQELALQNQHSIILDIQRIVGDLVKQSPNQRPQGQFSGSTQTNPSAQLNAISTRSGRVLEPVKKRVSFSEPVVSERVVSEDEEVDEEIVLEGPGSVEAEFSNPKPVSDPELGSSVGRKPVDVRPSPLIDHARVPYPARLKQQKYTREYGHFLDMFKQIKINLPFIEVLQQMPKYAKFLKDILKNKCKLGDLSSVPLSGECSAVVTNTLPEKLSDPGVFTIPCLFGSNLEARALADLGASINLMPYSLYEKLGLGELTPTNMSLSLADKSIKYPRGIVENLLVKVDKFVFPVDFVVLDMEADAKVPIILGRPFLRTAHANIDVFKGQISLQVGEEIAVFKIPDPIEKVKRWDSRVQVINAEDRWVEGYESGNVFFTREWAEVKQLLRAKCGDPSRFKDTPDDAG</sequence>
<feature type="compositionally biased region" description="Low complexity" evidence="2">
    <location>
        <begin position="365"/>
        <end position="406"/>
    </location>
</feature>
<dbReference type="InterPro" id="IPR005162">
    <property type="entry name" value="Retrotrans_gag_dom"/>
</dbReference>
<keyword evidence="5" id="KW-1185">Reference proteome</keyword>
<evidence type="ECO:0000313" key="5">
    <source>
        <dbReference type="Proteomes" id="UP001229421"/>
    </source>
</evidence>
<feature type="region of interest" description="Disordered" evidence="2">
    <location>
        <begin position="361"/>
        <end position="423"/>
    </location>
</feature>
<gene>
    <name evidence="4" type="ORF">QVD17_09967</name>
</gene>
<evidence type="ECO:0000256" key="2">
    <source>
        <dbReference type="SAM" id="MobiDB-lite"/>
    </source>
</evidence>
<dbReference type="Pfam" id="PF13650">
    <property type="entry name" value="Asp_protease_2"/>
    <property type="match status" value="1"/>
</dbReference>
<feature type="compositionally biased region" description="Low complexity" evidence="2">
    <location>
        <begin position="289"/>
        <end position="300"/>
    </location>
</feature>
<organism evidence="4 5">
    <name type="scientific">Tagetes erecta</name>
    <name type="common">African marigold</name>
    <dbReference type="NCBI Taxonomy" id="13708"/>
    <lineage>
        <taxon>Eukaryota</taxon>
        <taxon>Viridiplantae</taxon>
        <taxon>Streptophyta</taxon>
        <taxon>Embryophyta</taxon>
        <taxon>Tracheophyta</taxon>
        <taxon>Spermatophyta</taxon>
        <taxon>Magnoliopsida</taxon>
        <taxon>eudicotyledons</taxon>
        <taxon>Gunneridae</taxon>
        <taxon>Pentapetalae</taxon>
        <taxon>asterids</taxon>
        <taxon>campanulids</taxon>
        <taxon>Asterales</taxon>
        <taxon>Asteraceae</taxon>
        <taxon>Asteroideae</taxon>
        <taxon>Heliantheae alliance</taxon>
        <taxon>Tageteae</taxon>
        <taxon>Tagetes</taxon>
    </lineage>
</organism>
<dbReference type="PANTHER" id="PTHR33067:SF35">
    <property type="entry name" value="ASPARTIC PEPTIDASE DDI1-TYPE DOMAIN-CONTAINING PROTEIN"/>
    <property type="match status" value="1"/>
</dbReference>
<feature type="domain" description="Retrotransposon gag" evidence="3">
    <location>
        <begin position="152"/>
        <end position="244"/>
    </location>
</feature>
<dbReference type="InterPro" id="IPR021109">
    <property type="entry name" value="Peptidase_aspartic_dom_sf"/>
</dbReference>
<reference evidence="4" key="1">
    <citation type="journal article" date="2023" name="bioRxiv">
        <title>Improved chromosome-level genome assembly for marigold (Tagetes erecta).</title>
        <authorList>
            <person name="Jiang F."/>
            <person name="Yuan L."/>
            <person name="Wang S."/>
            <person name="Wang H."/>
            <person name="Xu D."/>
            <person name="Wang A."/>
            <person name="Fan W."/>
        </authorList>
    </citation>
    <scope>NUCLEOTIDE SEQUENCE</scope>
    <source>
        <strain evidence="4">WSJ</strain>
        <tissue evidence="4">Leaf</tissue>
    </source>
</reference>